<reference evidence="2 3" key="1">
    <citation type="submission" date="2020-12" db="EMBL/GenBank/DDBJ databases">
        <title>Metabolic potential, ecology and presence of endohyphal bacteria is reflected in genomic diversity of Mucoromycotina.</title>
        <authorList>
            <person name="Muszewska A."/>
            <person name="Okrasinska A."/>
            <person name="Steczkiewicz K."/>
            <person name="Drgas O."/>
            <person name="Orlowska M."/>
            <person name="Perlinska-Lenart U."/>
            <person name="Aleksandrzak-Piekarczyk T."/>
            <person name="Szatraj K."/>
            <person name="Zielenkiewicz U."/>
            <person name="Pilsyk S."/>
            <person name="Malc E."/>
            <person name="Mieczkowski P."/>
            <person name="Kruszewska J.S."/>
            <person name="Biernat P."/>
            <person name="Pawlowska J."/>
        </authorList>
    </citation>
    <scope>NUCLEOTIDE SEQUENCE [LARGE SCALE GENOMIC DNA]</scope>
    <source>
        <strain evidence="2 3">CBS 142.35</strain>
    </source>
</reference>
<gene>
    <name evidence="2" type="ORF">INT45_013189</name>
</gene>
<feature type="compositionally biased region" description="Basic residues" evidence="1">
    <location>
        <begin position="514"/>
        <end position="523"/>
    </location>
</feature>
<evidence type="ECO:0008006" key="4">
    <source>
        <dbReference type="Google" id="ProtNLM"/>
    </source>
</evidence>
<organism evidence="2 3">
    <name type="scientific">Circinella minor</name>
    <dbReference type="NCBI Taxonomy" id="1195481"/>
    <lineage>
        <taxon>Eukaryota</taxon>
        <taxon>Fungi</taxon>
        <taxon>Fungi incertae sedis</taxon>
        <taxon>Mucoromycota</taxon>
        <taxon>Mucoromycotina</taxon>
        <taxon>Mucoromycetes</taxon>
        <taxon>Mucorales</taxon>
        <taxon>Lichtheimiaceae</taxon>
        <taxon>Circinella</taxon>
    </lineage>
</organism>
<dbReference type="AlphaFoldDB" id="A0A8H7RDT3"/>
<feature type="compositionally biased region" description="Low complexity" evidence="1">
    <location>
        <begin position="552"/>
        <end position="564"/>
    </location>
</feature>
<evidence type="ECO:0000313" key="3">
    <source>
        <dbReference type="Proteomes" id="UP000646827"/>
    </source>
</evidence>
<comment type="caution">
    <text evidence="2">The sequence shown here is derived from an EMBL/GenBank/DDBJ whole genome shotgun (WGS) entry which is preliminary data.</text>
</comment>
<feature type="compositionally biased region" description="Basic residues" evidence="1">
    <location>
        <begin position="672"/>
        <end position="684"/>
    </location>
</feature>
<accession>A0A8H7RDT3</accession>
<feature type="non-terminal residue" evidence="2">
    <location>
        <position position="1"/>
    </location>
</feature>
<keyword evidence="3" id="KW-1185">Reference proteome</keyword>
<feature type="region of interest" description="Disordered" evidence="1">
    <location>
        <begin position="669"/>
        <end position="690"/>
    </location>
</feature>
<feature type="region of interest" description="Disordered" evidence="1">
    <location>
        <begin position="597"/>
        <end position="654"/>
    </location>
</feature>
<feature type="compositionally biased region" description="Basic and acidic residues" evidence="1">
    <location>
        <begin position="619"/>
        <end position="650"/>
    </location>
</feature>
<protein>
    <recommendedName>
        <fullName evidence="4">OTU domain-containing protein</fullName>
    </recommendedName>
</protein>
<dbReference type="Proteomes" id="UP000646827">
    <property type="component" value="Unassembled WGS sequence"/>
</dbReference>
<evidence type="ECO:0000256" key="1">
    <source>
        <dbReference type="SAM" id="MobiDB-lite"/>
    </source>
</evidence>
<feature type="compositionally biased region" description="Low complexity" evidence="1">
    <location>
        <begin position="526"/>
        <end position="542"/>
    </location>
</feature>
<name>A0A8H7RDT3_9FUNG</name>
<proteinExistence type="predicted"/>
<dbReference type="EMBL" id="JAEPRB010001027">
    <property type="protein sequence ID" value="KAG2208818.1"/>
    <property type="molecule type" value="Genomic_DNA"/>
</dbReference>
<feature type="region of interest" description="Disordered" evidence="1">
    <location>
        <begin position="512"/>
        <end position="585"/>
    </location>
</feature>
<dbReference type="OrthoDB" id="2255941at2759"/>
<evidence type="ECO:0000313" key="2">
    <source>
        <dbReference type="EMBL" id="KAG2208818.1"/>
    </source>
</evidence>
<sequence length="771" mass="87701">MSFTKFPNGDYHQETTLLQEGENLVCDMDIGWQLFRDNQYKIDNGRGLSVNKHCLGALRCEECKTTFRPASNEHATESKAIGGCKTKKCGSPNALTIIGCSVTVNIKLLQGKGFLKHTGTHTHDQFEPLHCTIKGLRALVPRVQEFIGETPKGLQVGTSAVRPQHPPRPVRELDQNFQHLGKVGYARRVIFKNHGIRTSKKTGASVEGLLDNLKTLEESYPGYFQRGMEILPGMTCIPFCCPDISSRVDFSANPMVTDVTFGCFQDGFYLCTTTMFFQELGKYSVIYQAVLDGQSSTHFQAYFMALFRTFGMYDFVNTNGTSNFSGMVVDFSAAQRAGFIAAFEESFPFARVPARSLLKGCYFHYQQSVERVSKNGAVVDHERRDEFIDYTHLLYTAMTMTIFQNTANMILKEFPGVKNWINWWTQPMNAAMIFRSHEVLQPELQDHRIRTSNGTESFHRDLYRIVQTKQSILDTLPHIFSYLKNDAANFERVDKGFQINYNTTPRCNLEATWQKKRTVKKLRSTNSKNNNKNNNNNSNGNNIDHDNHDNNDNSSNSNSKSMDNTATIGHENNNKSKMETDSDNDMDNEQLLKEAVQNKNKKIPDENQNQDSDDGQEDGIIKERKQIKEKTKEVPNEDAAVEKKREEARNRRNTLAKKREVARNKVKEAAKAKSRARLKKRRHQRDSFSSSSNIEGQVVVQDPEIEKLFREISLLPRCPDDLLRRLNFPSEASVISGLYNPASDGNCGWRAAAYNLYGDESAWKKIKEGME</sequence>